<name>A0A4P8IJR4_9FIRM</name>
<dbReference type="EMBL" id="CP040058">
    <property type="protein sequence ID" value="QCP35379.1"/>
    <property type="molecule type" value="Genomic_DNA"/>
</dbReference>
<dbReference type="KEGG" id="arf:AR1Y2_1925"/>
<keyword evidence="2" id="KW-1185">Reference proteome</keyword>
<gene>
    <name evidence="1" type="ORF">AR1Y2_1925</name>
</gene>
<organism evidence="1 2">
    <name type="scientific">Anaerostipes rhamnosivorans</name>
    <dbReference type="NCBI Taxonomy" id="1229621"/>
    <lineage>
        <taxon>Bacteria</taxon>
        <taxon>Bacillati</taxon>
        <taxon>Bacillota</taxon>
        <taxon>Clostridia</taxon>
        <taxon>Lachnospirales</taxon>
        <taxon>Lachnospiraceae</taxon>
        <taxon>Anaerostipes</taxon>
    </lineage>
</organism>
<reference evidence="1 2" key="1">
    <citation type="submission" date="2019-05" db="EMBL/GenBank/DDBJ databases">
        <title>Complete genome sequencing of Anaerostipes rhamnosivorans.</title>
        <authorList>
            <person name="Bui T.P.N."/>
            <person name="de Vos W.M."/>
        </authorList>
    </citation>
    <scope>NUCLEOTIDE SEQUENCE [LARGE SCALE GENOMIC DNA]</scope>
    <source>
        <strain evidence="1 2">1y2</strain>
    </source>
</reference>
<proteinExistence type="predicted"/>
<dbReference type="AlphaFoldDB" id="A0A4P8IJR4"/>
<protein>
    <submittedName>
        <fullName evidence="1">Uncharacterized protein</fullName>
    </submittedName>
</protein>
<dbReference type="Proteomes" id="UP000298653">
    <property type="component" value="Chromosome"/>
</dbReference>
<sequence>MKWLAHFVLEKKYQLNFAFSIDIMEKELYYKHMNNCSYE</sequence>
<evidence type="ECO:0000313" key="2">
    <source>
        <dbReference type="Proteomes" id="UP000298653"/>
    </source>
</evidence>
<accession>A0A4P8IJR4</accession>
<evidence type="ECO:0000313" key="1">
    <source>
        <dbReference type="EMBL" id="QCP35379.1"/>
    </source>
</evidence>